<dbReference type="SUPFAM" id="SSF54534">
    <property type="entry name" value="FKBP-like"/>
    <property type="match status" value="1"/>
</dbReference>
<comment type="subcellular location">
    <subcellularLocation>
        <location evidence="2">Cytoplasm</location>
    </subcellularLocation>
</comment>
<dbReference type="FunFam" id="1.25.40.10:FF:000052">
    <property type="entry name" value="Aryl-hydrocarbon-interacting protein-like 1"/>
    <property type="match status" value="1"/>
</dbReference>
<reference evidence="13" key="1">
    <citation type="submission" date="2025-08" db="UniProtKB">
        <authorList>
            <consortium name="Ensembl"/>
        </authorList>
    </citation>
    <scope>IDENTIFICATION</scope>
</reference>
<dbReference type="OMA" id="SHCCGMM"/>
<dbReference type="GO" id="GO:0005737">
    <property type="term" value="C:cytoplasm"/>
    <property type="evidence" value="ECO:0007669"/>
    <property type="project" value="UniProtKB-SubCell"/>
</dbReference>
<evidence type="ECO:0000256" key="7">
    <source>
        <dbReference type="ARBA" id="ARBA00022737"/>
    </source>
</evidence>
<accession>A0A8C5I7W3</accession>
<dbReference type="InterPro" id="IPR056277">
    <property type="entry name" value="PPIase_AIP"/>
</dbReference>
<dbReference type="Ensembl" id="ENSJHYT00000000279.1">
    <property type="protein sequence ID" value="ENSJHYP00000000195.1"/>
    <property type="gene ID" value="ENSJHYG00000000218.1"/>
</dbReference>
<keyword evidence="7" id="KW-0677">Repeat</keyword>
<name>A0A8C5I7W3_JUNHY</name>
<dbReference type="Gene3D" id="1.25.40.10">
    <property type="entry name" value="Tetratricopeptide repeat domain"/>
    <property type="match status" value="1"/>
</dbReference>
<dbReference type="Gene3D" id="3.10.50.40">
    <property type="match status" value="1"/>
</dbReference>
<keyword evidence="5" id="KW-0963">Cytoplasm</keyword>
<reference evidence="13" key="2">
    <citation type="submission" date="2025-09" db="UniProtKB">
        <authorList>
            <consortium name="Ensembl"/>
        </authorList>
    </citation>
    <scope>IDENTIFICATION</scope>
</reference>
<evidence type="ECO:0000256" key="10">
    <source>
        <dbReference type="PROSITE-ProRule" id="PRU00339"/>
    </source>
</evidence>
<dbReference type="InterPro" id="IPR011990">
    <property type="entry name" value="TPR-like_helical_dom_sf"/>
</dbReference>
<keyword evidence="6" id="KW-0597">Phosphoprotein</keyword>
<evidence type="ECO:0000313" key="13">
    <source>
        <dbReference type="Ensembl" id="ENSJHYP00000000195.1"/>
    </source>
</evidence>
<evidence type="ECO:0000313" key="14">
    <source>
        <dbReference type="Proteomes" id="UP000694408"/>
    </source>
</evidence>
<keyword evidence="8 10" id="KW-0802">TPR repeat</keyword>
<evidence type="ECO:0000256" key="5">
    <source>
        <dbReference type="ARBA" id="ARBA00022490"/>
    </source>
</evidence>
<evidence type="ECO:0000256" key="2">
    <source>
        <dbReference type="ARBA" id="ARBA00004496"/>
    </source>
</evidence>
<evidence type="ECO:0000256" key="3">
    <source>
        <dbReference type="ARBA" id="ARBA00011636"/>
    </source>
</evidence>
<feature type="region of interest" description="Disordered" evidence="11">
    <location>
        <begin position="1"/>
        <end position="83"/>
    </location>
</feature>
<evidence type="ECO:0000259" key="12">
    <source>
        <dbReference type="Pfam" id="PF23322"/>
    </source>
</evidence>
<dbReference type="Pfam" id="PF23322">
    <property type="entry name" value="PPIase_AIP"/>
    <property type="match status" value="1"/>
</dbReference>
<evidence type="ECO:0000256" key="8">
    <source>
        <dbReference type="ARBA" id="ARBA00022803"/>
    </source>
</evidence>
<comment type="subunit">
    <text evidence="3">Interacts with RET in the pituitary gland; this interaction prevents the formation of the AIP-survivin complex.</text>
</comment>
<dbReference type="AlphaFoldDB" id="A0A8C5I7W3"/>
<dbReference type="InterPro" id="IPR019734">
    <property type="entry name" value="TPR_rpt"/>
</dbReference>
<dbReference type="GO" id="GO:0003755">
    <property type="term" value="F:peptidyl-prolyl cis-trans isomerase activity"/>
    <property type="evidence" value="ECO:0007669"/>
    <property type="project" value="InterPro"/>
</dbReference>
<dbReference type="SUPFAM" id="SSF48452">
    <property type="entry name" value="TPR-like"/>
    <property type="match status" value="1"/>
</dbReference>
<evidence type="ECO:0000256" key="11">
    <source>
        <dbReference type="SAM" id="MobiDB-lite"/>
    </source>
</evidence>
<evidence type="ECO:0000256" key="4">
    <source>
        <dbReference type="ARBA" id="ARBA00021920"/>
    </source>
</evidence>
<feature type="repeat" description="TPR" evidence="10">
    <location>
        <begin position="347"/>
        <end position="380"/>
    </location>
</feature>
<dbReference type="PANTHER" id="PTHR11242">
    <property type="entry name" value="ARYL HYDROCARBON RECEPTOR INTERACTING PROTEIN RELATED"/>
    <property type="match status" value="1"/>
</dbReference>
<evidence type="ECO:0000256" key="9">
    <source>
        <dbReference type="ARBA" id="ARBA00032085"/>
    </source>
</evidence>
<feature type="compositionally biased region" description="Basic and acidic residues" evidence="11">
    <location>
        <begin position="7"/>
        <end position="16"/>
    </location>
</feature>
<comment type="function">
    <text evidence="1">May play a positive role in AHR-mediated (aromatic hydrocarbon receptor) signaling, possibly by influencing its receptivity for ligand and/or its nuclear targeting.</text>
</comment>
<dbReference type="PANTHER" id="PTHR11242:SF3">
    <property type="entry name" value="AH RECEPTOR-INTERACTING PROTEIN"/>
    <property type="match status" value="1"/>
</dbReference>
<protein>
    <recommendedName>
        <fullName evidence="4">AH receptor-interacting protein</fullName>
    </recommendedName>
    <alternativeName>
        <fullName evidence="9">Aryl-hydrocarbon receptor-interacting protein</fullName>
    </alternativeName>
</protein>
<dbReference type="InterPro" id="IPR046357">
    <property type="entry name" value="PPIase_dom_sf"/>
</dbReference>
<feature type="domain" description="AIP/AIPL N-terminal FKBP-type PPIase" evidence="12">
    <location>
        <begin position="110"/>
        <end position="236"/>
    </location>
</feature>
<evidence type="ECO:0000256" key="1">
    <source>
        <dbReference type="ARBA" id="ARBA00002518"/>
    </source>
</evidence>
<organism evidence="13 14">
    <name type="scientific">Junco hyemalis</name>
    <name type="common">Dark-eyed junco</name>
    <dbReference type="NCBI Taxonomy" id="40217"/>
    <lineage>
        <taxon>Eukaryota</taxon>
        <taxon>Metazoa</taxon>
        <taxon>Chordata</taxon>
        <taxon>Craniata</taxon>
        <taxon>Vertebrata</taxon>
        <taxon>Euteleostomi</taxon>
        <taxon>Archelosauria</taxon>
        <taxon>Archosauria</taxon>
        <taxon>Dinosauria</taxon>
        <taxon>Saurischia</taxon>
        <taxon>Theropoda</taxon>
        <taxon>Coelurosauria</taxon>
        <taxon>Aves</taxon>
        <taxon>Neognathae</taxon>
        <taxon>Neoaves</taxon>
        <taxon>Telluraves</taxon>
        <taxon>Australaves</taxon>
        <taxon>Passeriformes</taxon>
        <taxon>Passerellidae</taxon>
        <taxon>Junco</taxon>
    </lineage>
</organism>
<evidence type="ECO:0000256" key="6">
    <source>
        <dbReference type="ARBA" id="ARBA00022553"/>
    </source>
</evidence>
<dbReference type="PROSITE" id="PS50005">
    <property type="entry name" value="TPR"/>
    <property type="match status" value="1"/>
</dbReference>
<proteinExistence type="predicted"/>
<keyword evidence="14" id="KW-1185">Reference proteome</keyword>
<dbReference type="Proteomes" id="UP000694408">
    <property type="component" value="Unplaced"/>
</dbReference>
<sequence>MTPQEGGGRREIRRTTWEPGARLPLLDTPPFPVTTPHSRSPRPAAPPPGRQGEPRAAATIRKEPSGGGGGRARAGGAGGAGAMAQQVEQLRADGVDKEVLREGTGPLPDFRDGTKATFHYRTLRCGDEETPVDDSRERGKPMELIAGKKFKLPVWEAALRTMRPGERARFRCDTKHVVLYPLVSKSLRNIAAGKDPLEGQRHCCSIAQMHEHYSLGYPDLDELQKNPQPLIFDIEVLKVEPPGSYQQDPWAMTDEEKLQAVPQIHKEGNELYRQGKVSEAAAKYYDAIACLKNLQMKEQPGSPDWIELDQKITPLLLNYCQCKLQCEEYYEVLDHCSSILNKYEDNVKAYFKRGKAHAAVWNVAEAQADFAKVLALDPSLRPVVSKELRSLEARLREKDAEDKIRFKGIFSQ</sequence>
<feature type="compositionally biased region" description="Gly residues" evidence="11">
    <location>
        <begin position="65"/>
        <end position="81"/>
    </location>
</feature>
<dbReference type="InterPro" id="IPR039663">
    <property type="entry name" value="AIP/AIPL1/TTC9"/>
</dbReference>